<sequence length="305" mass="37425">MGLYSTIIKIIEQEWEGFYNIQLDSTQRHKIYDFFLTFVVVNYNLYYPITKYFSMKINMQIAILQQLALLDIKFLQSSLVSLSRISEGDFRNQLIKQQSLHLFIYKIQQQHQRVYLIQQIFKLHYTYQSRKKIYLVQKDDLKEFYKQILEDIDDYLNNMKIQQTTNSGRKQKLKPYLFELFLKDQKYRRLLQMMVKLKIIKYQERFFMSKNIIRQNQQSFDIYPCFILILQEKKIEVKLEEFSLRNEMRKKSLDQTSLIFKHQVRISFMDLQICKQKKKKFYQQIDVNNLFMDKVLKLIMIFLNN</sequence>
<proteinExistence type="predicted"/>
<dbReference type="EMBL" id="CAJJDN010000296">
    <property type="protein sequence ID" value="CAD8130514.1"/>
    <property type="molecule type" value="Genomic_DNA"/>
</dbReference>
<comment type="caution">
    <text evidence="1">The sequence shown here is derived from an EMBL/GenBank/DDBJ whole genome shotgun (WGS) entry which is preliminary data.</text>
</comment>
<dbReference type="Proteomes" id="UP000692954">
    <property type="component" value="Unassembled WGS sequence"/>
</dbReference>
<reference evidence="1" key="1">
    <citation type="submission" date="2021-01" db="EMBL/GenBank/DDBJ databases">
        <authorList>
            <consortium name="Genoscope - CEA"/>
            <person name="William W."/>
        </authorList>
    </citation>
    <scope>NUCLEOTIDE SEQUENCE</scope>
</reference>
<evidence type="ECO:0000313" key="1">
    <source>
        <dbReference type="EMBL" id="CAD8130514.1"/>
    </source>
</evidence>
<gene>
    <name evidence="1" type="ORF">PSON_ATCC_30995.1.T2960012</name>
</gene>
<dbReference type="AlphaFoldDB" id="A0A8S1RVK3"/>
<evidence type="ECO:0000313" key="2">
    <source>
        <dbReference type="Proteomes" id="UP000692954"/>
    </source>
</evidence>
<keyword evidence="2" id="KW-1185">Reference proteome</keyword>
<accession>A0A8S1RVK3</accession>
<organism evidence="1 2">
    <name type="scientific">Paramecium sonneborni</name>
    <dbReference type="NCBI Taxonomy" id="65129"/>
    <lineage>
        <taxon>Eukaryota</taxon>
        <taxon>Sar</taxon>
        <taxon>Alveolata</taxon>
        <taxon>Ciliophora</taxon>
        <taxon>Intramacronucleata</taxon>
        <taxon>Oligohymenophorea</taxon>
        <taxon>Peniculida</taxon>
        <taxon>Parameciidae</taxon>
        <taxon>Paramecium</taxon>
    </lineage>
</organism>
<name>A0A8S1RVK3_9CILI</name>
<protein>
    <submittedName>
        <fullName evidence="1">Uncharacterized protein</fullName>
    </submittedName>
</protein>